<keyword evidence="11" id="KW-0697">Rotamase</keyword>
<evidence type="ECO:0000256" key="5">
    <source>
        <dbReference type="ARBA" id="ARBA00022989"/>
    </source>
</evidence>
<dbReference type="AlphaFoldDB" id="A0A556MSC3"/>
<keyword evidence="4" id="KW-0812">Transmembrane</keyword>
<evidence type="ECO:0000256" key="10">
    <source>
        <dbReference type="ARBA" id="ARBA00042775"/>
    </source>
</evidence>
<evidence type="ECO:0000256" key="8">
    <source>
        <dbReference type="ARBA" id="ARBA00038408"/>
    </source>
</evidence>
<evidence type="ECO:0000313" key="13">
    <source>
        <dbReference type="EMBL" id="TSJ42850.1"/>
    </source>
</evidence>
<evidence type="ECO:0000256" key="4">
    <source>
        <dbReference type="ARBA" id="ARBA00022692"/>
    </source>
</evidence>
<evidence type="ECO:0000256" key="3">
    <source>
        <dbReference type="ARBA" id="ARBA00022519"/>
    </source>
</evidence>
<sequence>MAVMGYLRDRMGKIVAGVIGLSLFAFIATEAIKSGGSFFKGDNNELGSVGDEKILLDAFNTSVEQNTAQFKQQSGQGRITPQITSYIQENTWNQLVSQAILKKEFDKLGLTVGGDETQEMTTGNNPSPQVIQAFSDPQTGKFSHENLLNAINAIKGLKEDDPQKIRWKEFVINLIDGKKTEKYMSLVANGLYVNSLDAKDSYEGKNKLANLKYAVLEYNSIPDNKVTLTDADYSNYYNAHKGEFKNQQETRDISYVSFNAAPSAADSAAVKGQLDKLLPDFSKSTNDSLFVQINSETKTPLTYQHKGELDPKIDSIIFKQNPGFIYGPYLSNGSYKLSKLVEARMSPDSVKARHILITPTESGGTLEKALARADSLKKLIESGKATFASLAPVFSIDKASGSKGGELGTFGRGAMVPAFENAVFDGKKGEIKIVTSQFGVHLVEIEDQKGSSKVVKVATVDKVLSASSNTQSAAYSKAQAFLISLSKDNFDAEAKKAGLKIAEANDIAGIASSLPGLTDARDLVRWVFKASKDDVSDQVFTVGDQYVVARVTEVKPKGTLSLDLVKKQIEPAVRNEVKGKILSDKFAAASSGSSSIEQIAQKAGTKVLPLQNIVFANPVIPGSSAEYKAIGTAFGLSIGKISKPIIGQQGVYVVSVNSFIVPAPLTNAVREKEQIGQALLQRSQGLILQALNDKANVKDNRAKLL</sequence>
<gene>
    <name evidence="13" type="ORF">FO440_01290</name>
</gene>
<keyword evidence="7" id="KW-0143">Chaperone</keyword>
<evidence type="ECO:0000256" key="11">
    <source>
        <dbReference type="PROSITE-ProRule" id="PRU00278"/>
    </source>
</evidence>
<dbReference type="PANTHER" id="PTHR47529:SF1">
    <property type="entry name" value="PERIPLASMIC CHAPERONE PPID"/>
    <property type="match status" value="1"/>
</dbReference>
<dbReference type="Gene3D" id="3.10.50.40">
    <property type="match status" value="1"/>
</dbReference>
<name>A0A556MSC3_9SPHI</name>
<comment type="subcellular location">
    <subcellularLocation>
        <location evidence="1">Cell inner membrane</location>
        <topology evidence="1">Single-pass type II membrane protein</topology>
        <orientation evidence="1">Periplasmic side</orientation>
    </subcellularLocation>
</comment>
<evidence type="ECO:0000259" key="12">
    <source>
        <dbReference type="PROSITE" id="PS50198"/>
    </source>
</evidence>
<evidence type="ECO:0000313" key="14">
    <source>
        <dbReference type="Proteomes" id="UP000318733"/>
    </source>
</evidence>
<evidence type="ECO:0000256" key="7">
    <source>
        <dbReference type="ARBA" id="ARBA00023186"/>
    </source>
</evidence>
<dbReference type="Pfam" id="PF13623">
    <property type="entry name" value="SurA_N_2"/>
    <property type="match status" value="1"/>
</dbReference>
<organism evidence="13 14">
    <name type="scientific">Mucilaginibacter corticis</name>
    <dbReference type="NCBI Taxonomy" id="2597670"/>
    <lineage>
        <taxon>Bacteria</taxon>
        <taxon>Pseudomonadati</taxon>
        <taxon>Bacteroidota</taxon>
        <taxon>Sphingobacteriia</taxon>
        <taxon>Sphingobacteriales</taxon>
        <taxon>Sphingobacteriaceae</taxon>
        <taxon>Mucilaginibacter</taxon>
    </lineage>
</organism>
<keyword evidence="11 13" id="KW-0413">Isomerase</keyword>
<dbReference type="PANTHER" id="PTHR47529">
    <property type="entry name" value="PEPTIDYL-PROLYL CIS-TRANS ISOMERASE D"/>
    <property type="match status" value="1"/>
</dbReference>
<dbReference type="SUPFAM" id="SSF109998">
    <property type="entry name" value="Triger factor/SurA peptide-binding domain-like"/>
    <property type="match status" value="1"/>
</dbReference>
<dbReference type="GO" id="GO:0003755">
    <property type="term" value="F:peptidyl-prolyl cis-trans isomerase activity"/>
    <property type="evidence" value="ECO:0007669"/>
    <property type="project" value="UniProtKB-KW"/>
</dbReference>
<comment type="caution">
    <text evidence="13">The sequence shown here is derived from an EMBL/GenBank/DDBJ whole genome shotgun (WGS) entry which is preliminary data.</text>
</comment>
<proteinExistence type="inferred from homology"/>
<dbReference type="InterPro" id="IPR046357">
    <property type="entry name" value="PPIase_dom_sf"/>
</dbReference>
<protein>
    <recommendedName>
        <fullName evidence="9">Periplasmic chaperone PpiD</fullName>
    </recommendedName>
    <alternativeName>
        <fullName evidence="10">Periplasmic folding chaperone</fullName>
    </alternativeName>
</protein>
<keyword evidence="3" id="KW-0997">Cell inner membrane</keyword>
<dbReference type="Proteomes" id="UP000318733">
    <property type="component" value="Unassembled WGS sequence"/>
</dbReference>
<evidence type="ECO:0000256" key="2">
    <source>
        <dbReference type="ARBA" id="ARBA00022475"/>
    </source>
</evidence>
<dbReference type="RefSeq" id="WP_144246420.1">
    <property type="nucleotide sequence ID" value="NZ_VLPK01000001.1"/>
</dbReference>
<dbReference type="PROSITE" id="PS50198">
    <property type="entry name" value="PPIC_PPIASE_2"/>
    <property type="match status" value="1"/>
</dbReference>
<keyword evidence="5" id="KW-1133">Transmembrane helix</keyword>
<dbReference type="Pfam" id="PF13145">
    <property type="entry name" value="Rotamase_2"/>
    <property type="match status" value="1"/>
</dbReference>
<keyword evidence="6" id="KW-0472">Membrane</keyword>
<dbReference type="GO" id="GO:0005886">
    <property type="term" value="C:plasma membrane"/>
    <property type="evidence" value="ECO:0007669"/>
    <property type="project" value="UniProtKB-SubCell"/>
</dbReference>
<feature type="domain" description="PpiC" evidence="12">
    <location>
        <begin position="347"/>
        <end position="447"/>
    </location>
</feature>
<dbReference type="InterPro" id="IPR023058">
    <property type="entry name" value="PPIase_PpiC_CS"/>
</dbReference>
<dbReference type="OrthoDB" id="9812372at2"/>
<evidence type="ECO:0000256" key="1">
    <source>
        <dbReference type="ARBA" id="ARBA00004382"/>
    </source>
</evidence>
<dbReference type="SUPFAM" id="SSF54534">
    <property type="entry name" value="FKBP-like"/>
    <property type="match status" value="1"/>
</dbReference>
<keyword evidence="14" id="KW-1185">Reference proteome</keyword>
<accession>A0A556MSC3</accession>
<dbReference type="InterPro" id="IPR052029">
    <property type="entry name" value="PpiD_chaperone"/>
</dbReference>
<dbReference type="PROSITE" id="PS01096">
    <property type="entry name" value="PPIC_PPIASE_1"/>
    <property type="match status" value="1"/>
</dbReference>
<dbReference type="Pfam" id="PF13616">
    <property type="entry name" value="Rotamase_3"/>
    <property type="match status" value="1"/>
</dbReference>
<reference evidence="13 14" key="1">
    <citation type="submission" date="2019-07" db="EMBL/GenBank/DDBJ databases">
        <authorList>
            <person name="Huq M.A."/>
        </authorList>
    </citation>
    <scope>NUCLEOTIDE SEQUENCE [LARGE SCALE GENOMIC DNA]</scope>
    <source>
        <strain evidence="13 14">MAH-19</strain>
    </source>
</reference>
<dbReference type="EMBL" id="VLPK01000001">
    <property type="protein sequence ID" value="TSJ42850.1"/>
    <property type="molecule type" value="Genomic_DNA"/>
</dbReference>
<comment type="similarity">
    <text evidence="8">Belongs to the PpiD chaperone family.</text>
</comment>
<evidence type="ECO:0000256" key="6">
    <source>
        <dbReference type="ARBA" id="ARBA00023136"/>
    </source>
</evidence>
<dbReference type="InterPro" id="IPR027304">
    <property type="entry name" value="Trigger_fact/SurA_dom_sf"/>
</dbReference>
<evidence type="ECO:0000256" key="9">
    <source>
        <dbReference type="ARBA" id="ARBA00040743"/>
    </source>
</evidence>
<dbReference type="InterPro" id="IPR000297">
    <property type="entry name" value="PPIase_PpiC"/>
</dbReference>
<keyword evidence="2" id="KW-1003">Cell membrane</keyword>